<dbReference type="CDD" id="cd00590">
    <property type="entry name" value="RRM_SF"/>
    <property type="match status" value="1"/>
</dbReference>
<feature type="region of interest" description="Disordered" evidence="3">
    <location>
        <begin position="455"/>
        <end position="617"/>
    </location>
</feature>
<keyword evidence="5" id="KW-1185">Reference proteome</keyword>
<dbReference type="OrthoDB" id="861279at2759"/>
<organism evidence="4 5">
    <name type="scientific">Turnera subulata</name>
    <dbReference type="NCBI Taxonomy" id="218843"/>
    <lineage>
        <taxon>Eukaryota</taxon>
        <taxon>Viridiplantae</taxon>
        <taxon>Streptophyta</taxon>
        <taxon>Embryophyta</taxon>
        <taxon>Tracheophyta</taxon>
        <taxon>Spermatophyta</taxon>
        <taxon>Magnoliopsida</taxon>
        <taxon>eudicotyledons</taxon>
        <taxon>Gunneridae</taxon>
        <taxon>Pentapetalae</taxon>
        <taxon>rosids</taxon>
        <taxon>fabids</taxon>
        <taxon>Malpighiales</taxon>
        <taxon>Passifloraceae</taxon>
        <taxon>Turnera</taxon>
    </lineage>
</organism>
<evidence type="ECO:0000313" key="5">
    <source>
        <dbReference type="Proteomes" id="UP001141552"/>
    </source>
</evidence>
<gene>
    <name evidence="4" type="ORF">Tsubulata_033761</name>
</gene>
<evidence type="ECO:0000256" key="2">
    <source>
        <dbReference type="ARBA" id="ARBA00022512"/>
    </source>
</evidence>
<dbReference type="PANTHER" id="PTHR34427">
    <property type="entry name" value="DUF4283 DOMAIN PROTEIN"/>
    <property type="match status" value="1"/>
</dbReference>
<sequence>MYPSRLATLSSQPMSPGLPGRQPPFTRSQNTIPNTFVPPNVTFTSHTNPNSHPYLYDFHRRTQLPITTSSPPVAQPNPKPCYFSKWSRKTIERAIEQNQVISVYLDDIPQRWTPTDVHLLMNRYAEVLDVFIPQKEVKKHWTPTDVHLLMNRYAEVLDIFIPQKKSRAGKRFAFVRFRNNVEISSLLDNINSMHAEDVNFCASIARARNQTMGSTRSHGGIAKNLKGSKEATIPFVDNRSFADVARVPSSGTEQLPNKISTTFLAKVGVPTWFDSCALGVKKKPMPLKCLMDLFPIEESPVVSIIPLGGVSFLFRFQSTSSMNKLVTSKPIWFNQLFELFRPWKDGDAAFNRLCWVLVKGTPPVAWTEEFFSVLVSGFGSMVDWSPETRSMARFDGAKILVLTKSNAFINKELSVKFGDKSFKVGIIESQHDPLDWTWSKPSLTVCASPSGNDVVAGVVSQQSPSNQPRSPRADAPSQSPSFTHNPNQHGVKVLSSSDDPFNLRPIVNGLDGHDEPTQQSSQAQTSMSTPSEATAAFPQNGMQNIPLTINTPQQPFIPSDYVSNPGSQESYHMFGPGSPVSAHMERPTPVTPLPLVPYESTPPSTHSQPKTPSPYKPLTSDCSASSCSINSDTILSSWTVSYPSSPTKTNYPPFHKAVEHQVIAILKNLGITKFNKVKYINKNATIVSIPETRIACCVLVTVGFQLVDVLLVLALFWDAPSGIKASSHCRWDNSADIRPHSVFVTKFGAVGVGVTLNTKAFQNAIFYLNSFPDKGGAKL</sequence>
<reference evidence="4" key="2">
    <citation type="journal article" date="2023" name="Plants (Basel)">
        <title>Annotation of the Turnera subulata (Passifloraceae) Draft Genome Reveals the S-Locus Evolved after the Divergence of Turneroideae from Passifloroideae in a Stepwise Manner.</title>
        <authorList>
            <person name="Henning P.M."/>
            <person name="Roalson E.H."/>
            <person name="Mir W."/>
            <person name="McCubbin A.G."/>
            <person name="Shore J.S."/>
        </authorList>
    </citation>
    <scope>NUCLEOTIDE SEQUENCE</scope>
    <source>
        <strain evidence="4">F60SS</strain>
    </source>
</reference>
<reference evidence="4" key="1">
    <citation type="submission" date="2022-02" db="EMBL/GenBank/DDBJ databases">
        <authorList>
            <person name="Henning P.M."/>
            <person name="McCubbin A.G."/>
            <person name="Shore J.S."/>
        </authorList>
    </citation>
    <scope>NUCLEOTIDE SEQUENCE</scope>
    <source>
        <strain evidence="4">F60SS</strain>
        <tissue evidence="4">Leaves</tissue>
    </source>
</reference>
<keyword evidence="2" id="KW-0964">Secreted</keyword>
<dbReference type="InterPro" id="IPR012677">
    <property type="entry name" value="Nucleotide-bd_a/b_plait_sf"/>
</dbReference>
<dbReference type="PANTHER" id="PTHR34427:SF5">
    <property type="entry name" value="DUF4283 DOMAIN-CONTAINING PROTEIN"/>
    <property type="match status" value="1"/>
</dbReference>
<feature type="compositionally biased region" description="Polar residues" evidence="3">
    <location>
        <begin position="540"/>
        <end position="570"/>
    </location>
</feature>
<name>A0A9Q0FSE5_9ROSI</name>
<dbReference type="Gene3D" id="3.30.70.330">
    <property type="match status" value="1"/>
</dbReference>
<feature type="compositionally biased region" description="Polar residues" evidence="3">
    <location>
        <begin position="476"/>
        <end position="499"/>
    </location>
</feature>
<protein>
    <recommendedName>
        <fullName evidence="6">RRM domain-containing protein</fullName>
    </recommendedName>
</protein>
<evidence type="ECO:0000313" key="4">
    <source>
        <dbReference type="EMBL" id="KAJ4836648.1"/>
    </source>
</evidence>
<feature type="compositionally biased region" description="Low complexity" evidence="3">
    <location>
        <begin position="460"/>
        <end position="470"/>
    </location>
</feature>
<dbReference type="AlphaFoldDB" id="A0A9Q0FSE5"/>
<dbReference type="SUPFAM" id="SSF54928">
    <property type="entry name" value="RNA-binding domain, RBD"/>
    <property type="match status" value="1"/>
</dbReference>
<proteinExistence type="predicted"/>
<feature type="region of interest" description="Disordered" evidence="3">
    <location>
        <begin position="1"/>
        <end position="31"/>
    </location>
</feature>
<feature type="compositionally biased region" description="Polar residues" evidence="3">
    <location>
        <begin position="601"/>
        <end position="610"/>
    </location>
</feature>
<dbReference type="GO" id="GO:0003676">
    <property type="term" value="F:nucleic acid binding"/>
    <property type="evidence" value="ECO:0007669"/>
    <property type="project" value="InterPro"/>
</dbReference>
<evidence type="ECO:0000256" key="3">
    <source>
        <dbReference type="SAM" id="MobiDB-lite"/>
    </source>
</evidence>
<keyword evidence="2" id="KW-0134">Cell wall</keyword>
<comment type="subcellular location">
    <subcellularLocation>
        <location evidence="1">Secreted</location>
        <location evidence="1">Cell wall</location>
    </subcellularLocation>
</comment>
<dbReference type="Gene3D" id="2.160.20.10">
    <property type="entry name" value="Single-stranded right-handed beta-helix, Pectin lyase-like"/>
    <property type="match status" value="1"/>
</dbReference>
<accession>A0A9Q0FSE5</accession>
<dbReference type="InterPro" id="IPR012334">
    <property type="entry name" value="Pectin_lyas_fold"/>
</dbReference>
<dbReference type="EMBL" id="JAKUCV010004057">
    <property type="protein sequence ID" value="KAJ4836648.1"/>
    <property type="molecule type" value="Genomic_DNA"/>
</dbReference>
<feature type="compositionally biased region" description="Low complexity" evidence="3">
    <location>
        <begin position="517"/>
        <end position="529"/>
    </location>
</feature>
<evidence type="ECO:0000256" key="1">
    <source>
        <dbReference type="ARBA" id="ARBA00004191"/>
    </source>
</evidence>
<comment type="caution">
    <text evidence="4">The sequence shown here is derived from an EMBL/GenBank/DDBJ whole genome shotgun (WGS) entry which is preliminary data.</text>
</comment>
<dbReference type="InterPro" id="IPR035979">
    <property type="entry name" value="RBD_domain_sf"/>
</dbReference>
<evidence type="ECO:0008006" key="6">
    <source>
        <dbReference type="Google" id="ProtNLM"/>
    </source>
</evidence>
<dbReference type="Proteomes" id="UP001141552">
    <property type="component" value="Unassembled WGS sequence"/>
</dbReference>